<keyword evidence="1" id="KW-0732">Signal</keyword>
<accession>A0A3P8EAX9</accession>
<dbReference type="EMBL" id="UZAH01030130">
    <property type="protein sequence ID" value="VDP09389.1"/>
    <property type="molecule type" value="Genomic_DNA"/>
</dbReference>
<evidence type="ECO:0000256" key="1">
    <source>
        <dbReference type="SAM" id="SignalP"/>
    </source>
</evidence>
<feature type="signal peptide" evidence="1">
    <location>
        <begin position="1"/>
        <end position="16"/>
    </location>
</feature>
<dbReference type="WBParaSite" id="HPBE_0001761601-mRNA-1">
    <property type="protein sequence ID" value="HPBE_0001761601-mRNA-1"/>
    <property type="gene ID" value="HPBE_0001761601"/>
</dbReference>
<protein>
    <submittedName>
        <fullName evidence="4">ZP domain-containing protein</fullName>
    </submittedName>
</protein>
<organism evidence="3 4">
    <name type="scientific">Heligmosomoides polygyrus</name>
    <name type="common">Parasitic roundworm</name>
    <dbReference type="NCBI Taxonomy" id="6339"/>
    <lineage>
        <taxon>Eukaryota</taxon>
        <taxon>Metazoa</taxon>
        <taxon>Ecdysozoa</taxon>
        <taxon>Nematoda</taxon>
        <taxon>Chromadorea</taxon>
        <taxon>Rhabditida</taxon>
        <taxon>Rhabditina</taxon>
        <taxon>Rhabditomorpha</taxon>
        <taxon>Strongyloidea</taxon>
        <taxon>Heligmosomidae</taxon>
        <taxon>Heligmosomoides</taxon>
    </lineage>
</organism>
<accession>A0A183G777</accession>
<sequence>MLQLMTLALLYSTCSANEERFKEKGIQYEEFGRARLMLDSESCRSRRLPMSTYINAMAEDEDSDVDGLILKTQLRNTFANVCRTFNLSSGTTLPSEAVLNFTAASGYLEQHRIRWSVQKFESELRSLFLFNKINPVFVQLIDQKWVNDVVDIATAAINFPMRCDTANLTVDILLCSDSEGTAQQGTLYAIAHSGQFMPENEAYVFYDVPEYVVQIDDQDEIVPVEFDSCKVVEVNVTGSTVKVASPIFTRHTSYELETEDGEPSLVAYTKIAPVENEVSFPGMAHAARDDVRSAKEAVRLYRVTRKGVPLLTNQPGKASVWDDVRDFFLHLV</sequence>
<dbReference type="AlphaFoldDB" id="A0A183G777"/>
<dbReference type="OrthoDB" id="5858785at2759"/>
<name>A0A183G777_HELPZ</name>
<reference evidence="2 3" key="1">
    <citation type="submission" date="2018-11" db="EMBL/GenBank/DDBJ databases">
        <authorList>
            <consortium name="Pathogen Informatics"/>
        </authorList>
    </citation>
    <scope>NUCLEOTIDE SEQUENCE [LARGE SCALE GENOMIC DNA]</scope>
</reference>
<dbReference type="Proteomes" id="UP000050761">
    <property type="component" value="Unassembled WGS sequence"/>
</dbReference>
<reference evidence="4" key="2">
    <citation type="submission" date="2019-09" db="UniProtKB">
        <authorList>
            <consortium name="WormBaseParasite"/>
        </authorList>
    </citation>
    <scope>IDENTIFICATION</scope>
</reference>
<gene>
    <name evidence="2" type="ORF">HPBE_LOCUS17615</name>
</gene>
<evidence type="ECO:0000313" key="3">
    <source>
        <dbReference type="Proteomes" id="UP000050761"/>
    </source>
</evidence>
<keyword evidence="3" id="KW-1185">Reference proteome</keyword>
<proteinExistence type="predicted"/>
<evidence type="ECO:0000313" key="2">
    <source>
        <dbReference type="EMBL" id="VDP09389.1"/>
    </source>
</evidence>
<feature type="chain" id="PRO_5044551898" evidence="1">
    <location>
        <begin position="17"/>
        <end position="332"/>
    </location>
</feature>
<evidence type="ECO:0000313" key="4">
    <source>
        <dbReference type="WBParaSite" id="HPBE_0001761601-mRNA-1"/>
    </source>
</evidence>